<evidence type="ECO:0000256" key="3">
    <source>
        <dbReference type="ARBA" id="ARBA00022598"/>
    </source>
</evidence>
<evidence type="ECO:0000313" key="13">
    <source>
        <dbReference type="Proteomes" id="UP000287798"/>
    </source>
</evidence>
<keyword evidence="4" id="KW-0479">Metal-binding</keyword>
<feature type="domain" description="YrdC-like" evidence="11">
    <location>
        <begin position="200"/>
        <end position="386"/>
    </location>
</feature>
<feature type="active site" evidence="9">
    <location>
        <position position="17"/>
    </location>
</feature>
<sequence length="747" mass="81266">MTLRWLLTGRVQGVGFRPFVYRLAREHGIHGWVRNRSGQVEILGQGRTDRLDRFERALTDAAPPTAAPHIAEREVLAWQQLEDFRIETSQAGDRPWIQVPPDHFACPDCLAEVRDPTDRRYRYPFNNCTQCGPRYTLIRALPYDRPNTTLSGFVMCPACATEYRDPGDRRFHAEPIACPDCGPWLSYRPDTAPAPAAEGEAAVEAAAAALRAGEILAVKGIGGYHLMCAADNTDAIERLRARKPRPHKPLAVLFPDEVSLLRREVNCSEAELACLRSAQRPILLLPRTPAPSLPESLAPGLGELGVMLPCSPLHALLLQAAGGPLVATSGNLSGEPVLTDNAEADARLSDVVDGFLHHNRPIQRPADDSVLRPIAGAVRPLRLGRGSAPLELELETGVPEPLLAVGAHMKNTLALAWDRRLIVSPHIGDMGSRRSLEVFRQLVEDFQALHGVRATRLLCDAHPDYTTHRWARESGLPVTPVFHHHAHASALCGEHGIDEPCLIFTWDGTGYGADGGLWGGEALYGRPGHWRHLARLRPFRLPGGDRAGREPWRAAAALCWENGLDYTPPVTEPSLLRAAWQRGLNSPATSAAGRLFDAAASLIGLLQTASYEGQGPMLLEQAAAGCAGEALVLPLLTEAPPWQLDWTPLLAHLRDGRLPVAQRAADFHASLAGAIRDTARRTAADHAFTRVGLTGGVFQNRLLTELAQSRLQAAGFEVLLCRQLPCNDAGISAGQVYEHLGGQRGED</sequence>
<evidence type="ECO:0000256" key="8">
    <source>
        <dbReference type="PIRNR" id="PIRNR006256"/>
    </source>
</evidence>
<dbReference type="SUPFAM" id="SSF54975">
    <property type="entry name" value="Acylphosphatase/BLUF domain-like"/>
    <property type="match status" value="1"/>
</dbReference>
<dbReference type="EMBL" id="QZMU01000001">
    <property type="protein sequence ID" value="RRQ22871.1"/>
    <property type="molecule type" value="Genomic_DNA"/>
</dbReference>
<dbReference type="UniPathway" id="UPA00335"/>
<evidence type="ECO:0000256" key="4">
    <source>
        <dbReference type="ARBA" id="ARBA00022723"/>
    </source>
</evidence>
<dbReference type="SUPFAM" id="SSF55821">
    <property type="entry name" value="YrdC/RibB"/>
    <property type="match status" value="1"/>
</dbReference>
<dbReference type="Gene3D" id="3.30.110.120">
    <property type="match status" value="1"/>
</dbReference>
<dbReference type="GO" id="GO:0008270">
    <property type="term" value="F:zinc ion binding"/>
    <property type="evidence" value="ECO:0007669"/>
    <property type="project" value="UniProtKB-KW"/>
</dbReference>
<dbReference type="GO" id="GO:0003725">
    <property type="term" value="F:double-stranded RNA binding"/>
    <property type="evidence" value="ECO:0007669"/>
    <property type="project" value="InterPro"/>
</dbReference>
<evidence type="ECO:0000256" key="5">
    <source>
        <dbReference type="ARBA" id="ARBA00022771"/>
    </source>
</evidence>
<proteinExistence type="inferred from homology"/>
<dbReference type="InterPro" id="IPR051060">
    <property type="entry name" value="Carbamoyltrans_HypF-like"/>
</dbReference>
<dbReference type="PANTHER" id="PTHR42959:SF1">
    <property type="entry name" value="CARBAMOYLTRANSFERASE HYPF"/>
    <property type="match status" value="1"/>
</dbReference>
<comment type="catalytic activity">
    <reaction evidence="9">
        <text>an acyl phosphate + H2O = a carboxylate + phosphate + H(+)</text>
        <dbReference type="Rhea" id="RHEA:14965"/>
        <dbReference type="ChEBI" id="CHEBI:15377"/>
        <dbReference type="ChEBI" id="CHEBI:15378"/>
        <dbReference type="ChEBI" id="CHEBI:29067"/>
        <dbReference type="ChEBI" id="CHEBI:43474"/>
        <dbReference type="ChEBI" id="CHEBI:59918"/>
        <dbReference type="EC" id="3.6.1.7"/>
    </reaction>
</comment>
<dbReference type="GO" id="GO:0051604">
    <property type="term" value="P:protein maturation"/>
    <property type="evidence" value="ECO:0007669"/>
    <property type="project" value="TreeGrafter"/>
</dbReference>
<organism evidence="12 13">
    <name type="scientific">Thiohalobacter thiocyanaticus</name>
    <dbReference type="NCBI Taxonomy" id="585455"/>
    <lineage>
        <taxon>Bacteria</taxon>
        <taxon>Pseudomonadati</taxon>
        <taxon>Pseudomonadota</taxon>
        <taxon>Gammaproteobacteria</taxon>
        <taxon>Thiohalobacterales</taxon>
        <taxon>Thiohalobacteraceae</taxon>
        <taxon>Thiohalobacter</taxon>
    </lineage>
</organism>
<dbReference type="Pfam" id="PF07503">
    <property type="entry name" value="zf-HYPF"/>
    <property type="match status" value="2"/>
</dbReference>
<dbReference type="Gene3D" id="3.90.870.50">
    <property type="match status" value="1"/>
</dbReference>
<accession>A0A426QM79</accession>
<dbReference type="InterPro" id="IPR006070">
    <property type="entry name" value="Sua5-like_dom"/>
</dbReference>
<protein>
    <recommendedName>
        <fullName evidence="8">Carbamoyltransferase HypF</fullName>
        <ecNumber evidence="8">6.2.-.-</ecNumber>
    </recommendedName>
</protein>
<comment type="caution">
    <text evidence="12">The sequence shown here is derived from an EMBL/GenBank/DDBJ whole genome shotgun (WGS) entry which is preliminary data.</text>
</comment>
<comment type="pathway">
    <text evidence="1 8">Protein modification; [NiFe] hydrogenase maturation.</text>
</comment>
<evidence type="ECO:0000256" key="7">
    <source>
        <dbReference type="ARBA" id="ARBA00048220"/>
    </source>
</evidence>
<dbReference type="InterPro" id="IPR017968">
    <property type="entry name" value="Acylphosphatase_CS"/>
</dbReference>
<keyword evidence="13" id="KW-1185">Reference proteome</keyword>
<evidence type="ECO:0000256" key="9">
    <source>
        <dbReference type="PROSITE-ProRule" id="PRU00520"/>
    </source>
</evidence>
<dbReference type="Proteomes" id="UP000287798">
    <property type="component" value="Unassembled WGS sequence"/>
</dbReference>
<evidence type="ECO:0000256" key="1">
    <source>
        <dbReference type="ARBA" id="ARBA00004711"/>
    </source>
</evidence>
<dbReference type="PROSITE" id="PS51163">
    <property type="entry name" value="YRDC"/>
    <property type="match status" value="1"/>
</dbReference>
<dbReference type="Pfam" id="PF17788">
    <property type="entry name" value="HypF_C"/>
    <property type="match status" value="1"/>
</dbReference>
<dbReference type="GO" id="GO:0003998">
    <property type="term" value="F:acylphosphatase activity"/>
    <property type="evidence" value="ECO:0007669"/>
    <property type="project" value="UniProtKB-EC"/>
</dbReference>
<dbReference type="Pfam" id="PF00708">
    <property type="entry name" value="Acylphosphatase"/>
    <property type="match status" value="1"/>
</dbReference>
<dbReference type="InterPro" id="IPR041440">
    <property type="entry name" value="HypF_C"/>
</dbReference>
<dbReference type="InterPro" id="IPR011125">
    <property type="entry name" value="Znf_HypF"/>
</dbReference>
<dbReference type="InterPro" id="IPR055128">
    <property type="entry name" value="HypF_C_2"/>
</dbReference>
<feature type="active site" evidence="9">
    <location>
        <position position="35"/>
    </location>
</feature>
<dbReference type="EC" id="6.2.-.-" evidence="8"/>
<dbReference type="RefSeq" id="WP_125182213.1">
    <property type="nucleotide sequence ID" value="NZ_QZMU01000001.1"/>
</dbReference>
<keyword evidence="3" id="KW-0436">Ligase</keyword>
<dbReference type="GO" id="GO:0016874">
    <property type="term" value="F:ligase activity"/>
    <property type="evidence" value="ECO:0007669"/>
    <property type="project" value="UniProtKB-UniRule"/>
</dbReference>
<dbReference type="InterPro" id="IPR036046">
    <property type="entry name" value="Acylphosphatase-like_dom_sf"/>
</dbReference>
<dbReference type="AlphaFoldDB" id="A0A426QM79"/>
<comment type="catalytic activity">
    <reaction evidence="7 8">
        <text>C-terminal L-cysteinyl-[HypE protein] + carbamoyl phosphate + ATP + H2O = C-terminal S-carboxamide-L-cysteinyl-[HypE protein] + AMP + phosphate + diphosphate + H(+)</text>
        <dbReference type="Rhea" id="RHEA:55636"/>
        <dbReference type="Rhea" id="RHEA-COMP:14247"/>
        <dbReference type="Rhea" id="RHEA-COMP:14392"/>
        <dbReference type="ChEBI" id="CHEBI:15377"/>
        <dbReference type="ChEBI" id="CHEBI:15378"/>
        <dbReference type="ChEBI" id="CHEBI:30616"/>
        <dbReference type="ChEBI" id="CHEBI:33019"/>
        <dbReference type="ChEBI" id="CHEBI:43474"/>
        <dbReference type="ChEBI" id="CHEBI:58228"/>
        <dbReference type="ChEBI" id="CHEBI:76913"/>
        <dbReference type="ChEBI" id="CHEBI:139126"/>
        <dbReference type="ChEBI" id="CHEBI:456215"/>
    </reaction>
</comment>
<dbReference type="InterPro" id="IPR004421">
    <property type="entry name" value="Carbamoyltransferase_HypF"/>
</dbReference>
<dbReference type="PANTHER" id="PTHR42959">
    <property type="entry name" value="CARBAMOYLTRANSFERASE"/>
    <property type="match status" value="1"/>
</dbReference>
<evidence type="ECO:0000259" key="10">
    <source>
        <dbReference type="PROSITE" id="PS51160"/>
    </source>
</evidence>
<comment type="function">
    <text evidence="8">Involved in the maturation of [NiFe] hydrogenases. Along with HypE, it catalyzes the synthesis of the CN ligands of the active site iron of [NiFe]-hydrogenases. HypF functions as a carbamoyl transferase using carbamoylphosphate as a substrate and transferring the carboxamido moiety in an ATP-dependent reaction to the thiolate of the C-terminal cysteine of HypE yielding a protein-S-carboxamide.</text>
</comment>
<keyword evidence="9" id="KW-0378">Hydrolase</keyword>
<dbReference type="Pfam" id="PF22521">
    <property type="entry name" value="HypF_C_2"/>
    <property type="match status" value="1"/>
</dbReference>
<dbReference type="GO" id="GO:0016743">
    <property type="term" value="F:carboxyl- or carbamoyltransferase activity"/>
    <property type="evidence" value="ECO:0007669"/>
    <property type="project" value="UniProtKB-UniRule"/>
</dbReference>
<evidence type="ECO:0000313" key="12">
    <source>
        <dbReference type="EMBL" id="RRQ22871.1"/>
    </source>
</evidence>
<keyword evidence="12" id="KW-0808">Transferase</keyword>
<name>A0A426QM79_9GAMM</name>
<evidence type="ECO:0000259" key="11">
    <source>
        <dbReference type="PROSITE" id="PS51163"/>
    </source>
</evidence>
<feature type="domain" description="Acylphosphatase-like" evidence="10">
    <location>
        <begin position="2"/>
        <end position="88"/>
    </location>
</feature>
<reference evidence="12 13" key="1">
    <citation type="journal article" date="2010" name="Int. J. Syst. Evol. Microbiol.">
        <title>Thiohalobacter thiocyanaticus gen. nov., sp. nov., a moderately halophilic, sulfur-oxidizing gammaproteobacterium from hypersaline lakes, that utilizes thiocyanate.</title>
        <authorList>
            <person name="Sorokin D.Y."/>
            <person name="Kovaleva O.L."/>
            <person name="Tourova T.P."/>
            <person name="Muyzer G."/>
        </authorList>
    </citation>
    <scope>NUCLEOTIDE SEQUENCE [LARGE SCALE GENOMIC DNA]</scope>
    <source>
        <strain evidence="12 13">Hrh1</strain>
    </source>
</reference>
<dbReference type="InterPro" id="IPR017945">
    <property type="entry name" value="DHBP_synth_RibB-like_a/b_dom"/>
</dbReference>
<dbReference type="OrthoDB" id="9808093at2"/>
<dbReference type="PROSITE" id="PS51160">
    <property type="entry name" value="ACYLPHOSPHATASE_3"/>
    <property type="match status" value="1"/>
</dbReference>
<keyword evidence="6" id="KW-0862">Zinc</keyword>
<dbReference type="PROSITE" id="PS00150">
    <property type="entry name" value="ACYLPHOSPHATASE_1"/>
    <property type="match status" value="1"/>
</dbReference>
<dbReference type="InterPro" id="IPR001792">
    <property type="entry name" value="Acylphosphatase-like_dom"/>
</dbReference>
<dbReference type="Pfam" id="PF01300">
    <property type="entry name" value="Sua5_yciO_yrdC"/>
    <property type="match status" value="1"/>
</dbReference>
<dbReference type="NCBIfam" id="TIGR00143">
    <property type="entry name" value="hypF"/>
    <property type="match status" value="1"/>
</dbReference>
<evidence type="ECO:0000256" key="2">
    <source>
        <dbReference type="ARBA" id="ARBA00008097"/>
    </source>
</evidence>
<gene>
    <name evidence="12" type="primary">hypF</name>
    <name evidence="12" type="ORF">D6C00_13665</name>
</gene>
<dbReference type="PIRSF" id="PIRSF006256">
    <property type="entry name" value="CMPcnvr_hdrg_mat"/>
    <property type="match status" value="1"/>
</dbReference>
<dbReference type="Gene3D" id="3.30.420.360">
    <property type="match status" value="1"/>
</dbReference>
<dbReference type="Gene3D" id="3.30.420.40">
    <property type="match status" value="1"/>
</dbReference>
<evidence type="ECO:0000256" key="6">
    <source>
        <dbReference type="ARBA" id="ARBA00022833"/>
    </source>
</evidence>
<comment type="similarity">
    <text evidence="2 8">Belongs to the carbamoyltransferase HypF family.</text>
</comment>
<keyword evidence="5" id="KW-0863">Zinc-finger</keyword>